<keyword evidence="6 7" id="KW-0472">Membrane</keyword>
<feature type="transmembrane region" description="Helical" evidence="7">
    <location>
        <begin position="167"/>
        <end position="187"/>
    </location>
</feature>
<dbReference type="Pfam" id="PF03547">
    <property type="entry name" value="Mem_trans"/>
    <property type="match status" value="1"/>
</dbReference>
<keyword evidence="2" id="KW-0813">Transport</keyword>
<evidence type="ECO:0000256" key="4">
    <source>
        <dbReference type="ARBA" id="ARBA00022692"/>
    </source>
</evidence>
<organism evidence="8 9">
    <name type="scientific">Roseibium limicola</name>
    <dbReference type="NCBI Taxonomy" id="2816037"/>
    <lineage>
        <taxon>Bacteria</taxon>
        <taxon>Pseudomonadati</taxon>
        <taxon>Pseudomonadota</taxon>
        <taxon>Alphaproteobacteria</taxon>
        <taxon>Hyphomicrobiales</taxon>
        <taxon>Stappiaceae</taxon>
        <taxon>Roseibium</taxon>
    </lineage>
</organism>
<keyword evidence="4 7" id="KW-0812">Transmembrane</keyword>
<feature type="transmembrane region" description="Helical" evidence="7">
    <location>
        <begin position="34"/>
        <end position="52"/>
    </location>
</feature>
<evidence type="ECO:0000256" key="6">
    <source>
        <dbReference type="ARBA" id="ARBA00023136"/>
    </source>
</evidence>
<feature type="transmembrane region" description="Helical" evidence="7">
    <location>
        <begin position="64"/>
        <end position="83"/>
    </location>
</feature>
<evidence type="ECO:0000256" key="2">
    <source>
        <dbReference type="ARBA" id="ARBA00022448"/>
    </source>
</evidence>
<comment type="caution">
    <text evidence="8">The sequence shown here is derived from an EMBL/GenBank/DDBJ whole genome shotgun (WGS) entry which is preliminary data.</text>
</comment>
<gene>
    <name evidence="8" type="ORF">J0X15_13340</name>
</gene>
<reference evidence="8" key="1">
    <citation type="submission" date="2021-03" db="EMBL/GenBank/DDBJ databases">
        <title>Roseibium sp. CAU 1637 isolated from Incheon.</title>
        <authorList>
            <person name="Kim W."/>
        </authorList>
    </citation>
    <scope>NUCLEOTIDE SEQUENCE</scope>
    <source>
        <strain evidence="8">CAU 1637</strain>
    </source>
</reference>
<evidence type="ECO:0000313" key="8">
    <source>
        <dbReference type="EMBL" id="MBO0346211.1"/>
    </source>
</evidence>
<name>A0A939EP76_9HYPH</name>
<dbReference type="GO" id="GO:0055085">
    <property type="term" value="P:transmembrane transport"/>
    <property type="evidence" value="ECO:0007669"/>
    <property type="project" value="InterPro"/>
</dbReference>
<feature type="transmembrane region" description="Helical" evidence="7">
    <location>
        <begin position="199"/>
        <end position="221"/>
    </location>
</feature>
<accession>A0A939EP76</accession>
<evidence type="ECO:0000256" key="3">
    <source>
        <dbReference type="ARBA" id="ARBA00022475"/>
    </source>
</evidence>
<dbReference type="AlphaFoldDB" id="A0A939EP76"/>
<feature type="transmembrane region" description="Helical" evidence="7">
    <location>
        <begin position="263"/>
        <end position="285"/>
    </location>
</feature>
<protein>
    <submittedName>
        <fullName evidence="8">AEC family transporter</fullName>
    </submittedName>
</protein>
<keyword evidence="9" id="KW-1185">Reference proteome</keyword>
<evidence type="ECO:0000256" key="7">
    <source>
        <dbReference type="SAM" id="Phobius"/>
    </source>
</evidence>
<feature type="transmembrane region" description="Helical" evidence="7">
    <location>
        <begin position="228"/>
        <end position="251"/>
    </location>
</feature>
<evidence type="ECO:0000256" key="5">
    <source>
        <dbReference type="ARBA" id="ARBA00022989"/>
    </source>
</evidence>
<feature type="transmembrane region" description="Helical" evidence="7">
    <location>
        <begin position="292"/>
        <end position="313"/>
    </location>
</feature>
<feature type="transmembrane region" description="Helical" evidence="7">
    <location>
        <begin position="6"/>
        <end position="22"/>
    </location>
</feature>
<keyword evidence="3" id="KW-1003">Cell membrane</keyword>
<proteinExistence type="predicted"/>
<dbReference type="EMBL" id="JAFLNF010000005">
    <property type="protein sequence ID" value="MBO0346211.1"/>
    <property type="molecule type" value="Genomic_DNA"/>
</dbReference>
<dbReference type="InterPro" id="IPR004776">
    <property type="entry name" value="Mem_transp_PIN-like"/>
</dbReference>
<evidence type="ECO:0000313" key="9">
    <source>
        <dbReference type="Proteomes" id="UP000664779"/>
    </source>
</evidence>
<dbReference type="PANTHER" id="PTHR36838">
    <property type="entry name" value="AUXIN EFFLUX CARRIER FAMILY PROTEIN"/>
    <property type="match status" value="1"/>
</dbReference>
<feature type="transmembrane region" description="Helical" evidence="7">
    <location>
        <begin position="95"/>
        <end position="115"/>
    </location>
</feature>
<keyword evidence="5 7" id="KW-1133">Transmembrane helix</keyword>
<dbReference type="Proteomes" id="UP000664779">
    <property type="component" value="Unassembled WGS sequence"/>
</dbReference>
<dbReference type="RefSeq" id="WP_206941603.1">
    <property type="nucleotide sequence ID" value="NZ_JAFLNF010000005.1"/>
</dbReference>
<dbReference type="GO" id="GO:0016020">
    <property type="term" value="C:membrane"/>
    <property type="evidence" value="ECO:0007669"/>
    <property type="project" value="UniProtKB-SubCell"/>
</dbReference>
<comment type="subcellular location">
    <subcellularLocation>
        <location evidence="1">Membrane</location>
        <topology evidence="1">Multi-pass membrane protein</topology>
    </subcellularLocation>
</comment>
<sequence length="317" mass="33039">MLDVLSITSVIFLLIAVGRFVVWRGIFDASGMRVLGAYVVNIALPCLIFNALNSSPIAEIFQPGYLIAFAAGSMITLFGAYLISRKVLGMTGMESTFQGLGMSCANSGFVGYPILHIAMPAIAPLVLAHNMVVETLMMLPLVLMLAERAQNAHLTGRRLALQIGKRLAANPIIWAMATGILFSLSGLHLPGPLAQSADLLASSSAAVSLIVIGGSLGNLSLRSINVKVITIVAGKLLIMPVIMAVVAFSLVNSGLITVAPDMLTALILSAGMPTMSLIPILALIYNAGEEPGVALALSTALSFITISLLLWGLGVTG</sequence>
<dbReference type="PANTHER" id="PTHR36838:SF3">
    <property type="entry name" value="TRANSPORTER AUXIN EFFLUX CARRIER EC FAMILY"/>
    <property type="match status" value="1"/>
</dbReference>
<feature type="transmembrane region" description="Helical" evidence="7">
    <location>
        <begin position="121"/>
        <end position="146"/>
    </location>
</feature>
<evidence type="ECO:0000256" key="1">
    <source>
        <dbReference type="ARBA" id="ARBA00004141"/>
    </source>
</evidence>